<name>A0A316G7J0_9RHOB</name>
<organism evidence="2 3">
    <name type="scientific">Silicimonas algicola</name>
    <dbReference type="NCBI Taxonomy" id="1826607"/>
    <lineage>
        <taxon>Bacteria</taxon>
        <taxon>Pseudomonadati</taxon>
        <taxon>Pseudomonadota</taxon>
        <taxon>Alphaproteobacteria</taxon>
        <taxon>Rhodobacterales</taxon>
        <taxon>Paracoccaceae</taxon>
    </lineage>
</organism>
<protein>
    <recommendedName>
        <fullName evidence="4">Lipoprotein</fullName>
    </recommendedName>
</protein>
<accession>A0A316G7J0</accession>
<dbReference type="RefSeq" id="WP_164721747.1">
    <property type="nucleotide sequence ID" value="NZ_CP034588.1"/>
</dbReference>
<evidence type="ECO:0000256" key="1">
    <source>
        <dbReference type="SAM" id="SignalP"/>
    </source>
</evidence>
<reference evidence="2 3" key="1">
    <citation type="submission" date="2018-05" db="EMBL/GenBank/DDBJ databases">
        <title>Genomic Encyclopedia of Type Strains, Phase IV (KMG-IV): sequencing the most valuable type-strain genomes for metagenomic binning, comparative biology and taxonomic classification.</title>
        <authorList>
            <person name="Goeker M."/>
        </authorList>
    </citation>
    <scope>NUCLEOTIDE SEQUENCE [LARGE SCALE GENOMIC DNA]</scope>
    <source>
        <strain evidence="2 3">DSM 103371</strain>
    </source>
</reference>
<evidence type="ECO:0008006" key="4">
    <source>
        <dbReference type="Google" id="ProtNLM"/>
    </source>
</evidence>
<evidence type="ECO:0000313" key="2">
    <source>
        <dbReference type="EMBL" id="PWK56155.1"/>
    </source>
</evidence>
<dbReference type="AlphaFoldDB" id="A0A316G7J0"/>
<feature type="signal peptide" evidence="1">
    <location>
        <begin position="1"/>
        <end position="24"/>
    </location>
</feature>
<keyword evidence="1" id="KW-0732">Signal</keyword>
<keyword evidence="3" id="KW-1185">Reference proteome</keyword>
<gene>
    <name evidence="2" type="ORF">C8D95_105222</name>
</gene>
<dbReference type="EMBL" id="QGGV01000005">
    <property type="protein sequence ID" value="PWK56155.1"/>
    <property type="molecule type" value="Genomic_DNA"/>
</dbReference>
<dbReference type="PROSITE" id="PS51257">
    <property type="entry name" value="PROKAR_LIPOPROTEIN"/>
    <property type="match status" value="1"/>
</dbReference>
<feature type="chain" id="PRO_5016285186" description="Lipoprotein" evidence="1">
    <location>
        <begin position="25"/>
        <end position="46"/>
    </location>
</feature>
<dbReference type="Proteomes" id="UP000245390">
    <property type="component" value="Unassembled WGS sequence"/>
</dbReference>
<proteinExistence type="predicted"/>
<sequence length="46" mass="4586">MTTKIFLFLALTLSATLTSGCVPAALGAAGAVAADEAAEDRGDNLF</sequence>
<comment type="caution">
    <text evidence="2">The sequence shown here is derived from an EMBL/GenBank/DDBJ whole genome shotgun (WGS) entry which is preliminary data.</text>
</comment>
<evidence type="ECO:0000313" key="3">
    <source>
        <dbReference type="Proteomes" id="UP000245390"/>
    </source>
</evidence>